<dbReference type="EMBL" id="JAIZAY010000016">
    <property type="protein sequence ID" value="KAJ8026798.1"/>
    <property type="molecule type" value="Genomic_DNA"/>
</dbReference>
<feature type="transmembrane region" description="Helical" evidence="8">
    <location>
        <begin position="135"/>
        <end position="154"/>
    </location>
</feature>
<gene>
    <name evidence="9" type="ORF">HOLleu_31740</name>
</gene>
<feature type="transmembrane region" description="Helical" evidence="8">
    <location>
        <begin position="67"/>
        <end position="88"/>
    </location>
</feature>
<feature type="transmembrane region" description="Helical" evidence="8">
    <location>
        <begin position="195"/>
        <end position="213"/>
    </location>
</feature>
<reference evidence="9" key="1">
    <citation type="submission" date="2021-10" db="EMBL/GenBank/DDBJ databases">
        <title>Tropical sea cucumber genome reveals ecological adaptation and Cuvierian tubules defense mechanism.</title>
        <authorList>
            <person name="Chen T."/>
        </authorList>
    </citation>
    <scope>NUCLEOTIDE SEQUENCE</scope>
    <source>
        <strain evidence="9">Nanhai2018</strain>
        <tissue evidence="9">Muscle</tissue>
    </source>
</reference>
<dbReference type="Pfam" id="PF06027">
    <property type="entry name" value="SLC35F"/>
    <property type="match status" value="1"/>
</dbReference>
<dbReference type="InterPro" id="IPR009262">
    <property type="entry name" value="SLC35_F1/F2/F6"/>
</dbReference>
<name>A0A9Q0YQH1_HOLLE</name>
<evidence type="ECO:0000256" key="1">
    <source>
        <dbReference type="ARBA" id="ARBA00004141"/>
    </source>
</evidence>
<comment type="similarity">
    <text evidence="2">Belongs to the SLC35F solute transporter family.</text>
</comment>
<protein>
    <submittedName>
        <fullName evidence="9">Solute carrier family 35 member F2</fullName>
    </submittedName>
</protein>
<dbReference type="PANTHER" id="PTHR14233:SF4">
    <property type="entry name" value="SOLUTE CARRIER FAMILY 35 MEMBER F2"/>
    <property type="match status" value="1"/>
</dbReference>
<feature type="transmembrane region" description="Helical" evidence="8">
    <location>
        <begin position="163"/>
        <end position="183"/>
    </location>
</feature>
<dbReference type="Proteomes" id="UP001152320">
    <property type="component" value="Chromosome 16"/>
</dbReference>
<dbReference type="SUPFAM" id="SSF103481">
    <property type="entry name" value="Multidrug resistance efflux transporter EmrE"/>
    <property type="match status" value="1"/>
</dbReference>
<accession>A0A9Q0YQH1</accession>
<evidence type="ECO:0000256" key="7">
    <source>
        <dbReference type="ARBA" id="ARBA00037727"/>
    </source>
</evidence>
<feature type="transmembrane region" description="Helical" evidence="8">
    <location>
        <begin position="258"/>
        <end position="282"/>
    </location>
</feature>
<keyword evidence="5 8" id="KW-1133">Transmembrane helix</keyword>
<organism evidence="9 10">
    <name type="scientific">Holothuria leucospilota</name>
    <name type="common">Black long sea cucumber</name>
    <name type="synonym">Mertensiothuria leucospilota</name>
    <dbReference type="NCBI Taxonomy" id="206669"/>
    <lineage>
        <taxon>Eukaryota</taxon>
        <taxon>Metazoa</taxon>
        <taxon>Echinodermata</taxon>
        <taxon>Eleutherozoa</taxon>
        <taxon>Echinozoa</taxon>
        <taxon>Holothuroidea</taxon>
        <taxon>Aspidochirotacea</taxon>
        <taxon>Aspidochirotida</taxon>
        <taxon>Holothuriidae</taxon>
        <taxon>Holothuria</taxon>
    </lineage>
</organism>
<dbReference type="PANTHER" id="PTHR14233">
    <property type="entry name" value="DUF914-RELATED"/>
    <property type="match status" value="1"/>
</dbReference>
<keyword evidence="10" id="KW-1185">Reference proteome</keyword>
<comment type="caution">
    <text evidence="9">The sequence shown here is derived from an EMBL/GenBank/DDBJ whole genome shotgun (WGS) entry which is preliminary data.</text>
</comment>
<feature type="transmembrane region" description="Helical" evidence="8">
    <location>
        <begin position="315"/>
        <end position="333"/>
    </location>
</feature>
<dbReference type="GO" id="GO:0022857">
    <property type="term" value="F:transmembrane transporter activity"/>
    <property type="evidence" value="ECO:0007669"/>
    <property type="project" value="InterPro"/>
</dbReference>
<keyword evidence="6 8" id="KW-0472">Membrane</keyword>
<evidence type="ECO:0000313" key="10">
    <source>
        <dbReference type="Proteomes" id="UP001152320"/>
    </source>
</evidence>
<keyword evidence="3" id="KW-0813">Transport</keyword>
<evidence type="ECO:0000313" key="9">
    <source>
        <dbReference type="EMBL" id="KAJ8026798.1"/>
    </source>
</evidence>
<evidence type="ECO:0000256" key="3">
    <source>
        <dbReference type="ARBA" id="ARBA00022448"/>
    </source>
</evidence>
<dbReference type="OrthoDB" id="429955at2759"/>
<evidence type="ECO:0000256" key="5">
    <source>
        <dbReference type="ARBA" id="ARBA00022989"/>
    </source>
</evidence>
<feature type="transmembrane region" description="Helical" evidence="8">
    <location>
        <begin position="289"/>
        <end position="309"/>
    </location>
</feature>
<dbReference type="InterPro" id="IPR052221">
    <property type="entry name" value="SLC35F_Transporter"/>
</dbReference>
<comment type="function">
    <text evidence="7">Putative solute transporter.</text>
</comment>
<dbReference type="AlphaFoldDB" id="A0A9Q0YQH1"/>
<evidence type="ECO:0000256" key="6">
    <source>
        <dbReference type="ARBA" id="ARBA00023136"/>
    </source>
</evidence>
<feature type="transmembrane region" description="Helical" evidence="8">
    <location>
        <begin position="40"/>
        <end position="61"/>
    </location>
</feature>
<sequence length="390" mass="43686">MDTTIPGFEDRNGSSFRRIGWKSTLENCISPLLTKDFLKILLGGQFVSLLICGTAVTSQILQEEHSISAPTTQSFMNYLLLTLVYAGILCFRKDGDNFYHIFMKRGWKYLIVAVIDVEANYLVVKAYQYTTLTSIQMLDCITIPVVLGLSFIILNTRYRWTHIIGILICMVGLVGLVVSDVLTGRSAHGEPSNRLLGDMLCLIGASLYGFSNVAEEYAVRCYTRVEFLGMVGLFATFISGIQLIILERQELATFSWNLQSVFLLIAFAVFMFSLYSLFPLVIKWSSAAVVNLSILTADLYSLLFGLWLFHFKFSALYLVAYFIIMGGILCYGLRPTYTSETGISYNFFKNSGDGEVSTQDADRQQIILESEKGPDELHVLATDKFSVTNS</sequence>
<evidence type="ECO:0000256" key="4">
    <source>
        <dbReference type="ARBA" id="ARBA00022692"/>
    </source>
</evidence>
<keyword evidence="4 8" id="KW-0812">Transmembrane</keyword>
<proteinExistence type="inferred from homology"/>
<dbReference type="InterPro" id="IPR037185">
    <property type="entry name" value="EmrE-like"/>
</dbReference>
<evidence type="ECO:0000256" key="2">
    <source>
        <dbReference type="ARBA" id="ARBA00007863"/>
    </source>
</evidence>
<evidence type="ECO:0000256" key="8">
    <source>
        <dbReference type="SAM" id="Phobius"/>
    </source>
</evidence>
<comment type="subcellular location">
    <subcellularLocation>
        <location evidence="1">Membrane</location>
        <topology evidence="1">Multi-pass membrane protein</topology>
    </subcellularLocation>
</comment>
<dbReference type="GO" id="GO:0016020">
    <property type="term" value="C:membrane"/>
    <property type="evidence" value="ECO:0007669"/>
    <property type="project" value="UniProtKB-SubCell"/>
</dbReference>
<feature type="transmembrane region" description="Helical" evidence="8">
    <location>
        <begin position="225"/>
        <end position="246"/>
    </location>
</feature>